<dbReference type="SUPFAM" id="SSF53850">
    <property type="entry name" value="Periplasmic binding protein-like II"/>
    <property type="match status" value="1"/>
</dbReference>
<keyword evidence="4" id="KW-0564">Palmitate</keyword>
<sequence length="514" mass="58050">MRKTALLTIILTLFLSACSEQAPNAAFTNEAEDEAADDIIELKGLTMGSEPAGGMETFYKQLDALTERDLGLRIRFDFVPWGDEKNQISRAIAAKEYDLYVGGAWSDYITFAAKNAFADLSPYLHAVPELVEHYEGVLDEILINGKLYGIPQYFKPGGGSEGMLYREDLRKQWGLPEIVNLATAEQYIYKAKEVYPDAPMINDKRFADNLWTLIAGSKYHTLVKGYAVAAVDEPYMAVSMYDTPEYRQVLEYANKWFKDGVVDPNILAAQGNSTSETLELMKRDKKPIEFNNHFGAVSIGYISVLKETHPDFEYGWFDYYLHNVPSYMPYHSLDRTSVISVGAHSKHVEKALRLIAKAHTDQTYYNLLQYGVEGEHYKIDSENRIYYEGIPAENRKPGWTGLNDDTMNMRAKHPGEWQEIHDRLQAEGKRLAQSGGESPYRGFVFDNAAVTEELANLEKVRSRYIQPLAVGIADDIDTEWNNARAQLRGAGMDTFLHELQQQLDAFAESRSGGG</sequence>
<dbReference type="Pfam" id="PF01547">
    <property type="entry name" value="SBP_bac_1"/>
    <property type="match status" value="1"/>
</dbReference>
<dbReference type="Proteomes" id="UP000266482">
    <property type="component" value="Unassembled WGS sequence"/>
</dbReference>
<dbReference type="Pfam" id="PF12010">
    <property type="entry name" value="DUF3502"/>
    <property type="match status" value="1"/>
</dbReference>
<evidence type="ECO:0000256" key="4">
    <source>
        <dbReference type="ARBA" id="ARBA00023139"/>
    </source>
</evidence>
<comment type="caution">
    <text evidence="8">The sequence shown here is derived from an EMBL/GenBank/DDBJ whole genome shotgun (WGS) entry which is preliminary data.</text>
</comment>
<feature type="signal peptide" evidence="6">
    <location>
        <begin position="1"/>
        <end position="22"/>
    </location>
</feature>
<reference evidence="8 9" key="1">
    <citation type="submission" date="2018-09" db="EMBL/GenBank/DDBJ databases">
        <title>Paenibacillus aracenensis nov. sp. isolated from a cave in southern Spain.</title>
        <authorList>
            <person name="Jurado V."/>
            <person name="Gutierrez-Patricio S."/>
            <person name="Gonzalez-Pimentel J.L."/>
            <person name="Miller A.Z."/>
            <person name="Laiz L."/>
            <person name="Saiz-Jimenez C."/>
        </authorList>
    </citation>
    <scope>NUCLEOTIDE SEQUENCE [LARGE SCALE GENOMIC DNA]</scope>
    <source>
        <strain evidence="8 9">DSM 22867</strain>
    </source>
</reference>
<dbReference type="InterPro" id="IPR050490">
    <property type="entry name" value="Bact_solute-bd_prot1"/>
</dbReference>
<dbReference type="OrthoDB" id="2636783at2"/>
<dbReference type="InterPro" id="IPR006059">
    <property type="entry name" value="SBP"/>
</dbReference>
<dbReference type="AlphaFoldDB" id="A0A3A1UR96"/>
<dbReference type="PROSITE" id="PS51257">
    <property type="entry name" value="PROKAR_LIPOPROTEIN"/>
    <property type="match status" value="1"/>
</dbReference>
<evidence type="ECO:0000256" key="2">
    <source>
        <dbReference type="ARBA" id="ARBA00022729"/>
    </source>
</evidence>
<organism evidence="8 9">
    <name type="scientific">Paenibacillus nanensis</name>
    <dbReference type="NCBI Taxonomy" id="393251"/>
    <lineage>
        <taxon>Bacteria</taxon>
        <taxon>Bacillati</taxon>
        <taxon>Bacillota</taxon>
        <taxon>Bacilli</taxon>
        <taxon>Bacillales</taxon>
        <taxon>Paenibacillaceae</taxon>
        <taxon>Paenibacillus</taxon>
    </lineage>
</organism>
<keyword evidence="2 6" id="KW-0732">Signal</keyword>
<proteinExistence type="predicted"/>
<evidence type="ECO:0000259" key="7">
    <source>
        <dbReference type="Pfam" id="PF12010"/>
    </source>
</evidence>
<evidence type="ECO:0000313" key="9">
    <source>
        <dbReference type="Proteomes" id="UP000266482"/>
    </source>
</evidence>
<accession>A0A3A1UR96</accession>
<evidence type="ECO:0000256" key="6">
    <source>
        <dbReference type="SAM" id="SignalP"/>
    </source>
</evidence>
<evidence type="ECO:0000256" key="5">
    <source>
        <dbReference type="ARBA" id="ARBA00023288"/>
    </source>
</evidence>
<evidence type="ECO:0000256" key="1">
    <source>
        <dbReference type="ARBA" id="ARBA00022475"/>
    </source>
</evidence>
<keyword evidence="5" id="KW-0449">Lipoprotein</keyword>
<keyword evidence="1" id="KW-1003">Cell membrane</keyword>
<dbReference type="Gene3D" id="3.40.190.10">
    <property type="entry name" value="Periplasmic binding protein-like II"/>
    <property type="match status" value="3"/>
</dbReference>
<evidence type="ECO:0000313" key="8">
    <source>
        <dbReference type="EMBL" id="RIX50336.1"/>
    </source>
</evidence>
<dbReference type="PANTHER" id="PTHR43649">
    <property type="entry name" value="ARABINOSE-BINDING PROTEIN-RELATED"/>
    <property type="match status" value="1"/>
</dbReference>
<protein>
    <submittedName>
        <fullName evidence="8">Extracellular solute-binding protein</fullName>
    </submittedName>
</protein>
<feature type="chain" id="PRO_5017272024" evidence="6">
    <location>
        <begin position="23"/>
        <end position="514"/>
    </location>
</feature>
<gene>
    <name evidence="8" type="ORF">D3P08_20795</name>
</gene>
<dbReference type="EMBL" id="QXQA01000015">
    <property type="protein sequence ID" value="RIX50336.1"/>
    <property type="molecule type" value="Genomic_DNA"/>
</dbReference>
<dbReference type="InterPro" id="IPR022627">
    <property type="entry name" value="DUF3502"/>
</dbReference>
<dbReference type="PANTHER" id="PTHR43649:SF33">
    <property type="entry name" value="POLYGALACTURONAN_RHAMNOGALACTURONAN-BINDING PROTEIN YTCQ"/>
    <property type="match status" value="1"/>
</dbReference>
<keyword evidence="9" id="KW-1185">Reference proteome</keyword>
<name>A0A3A1UR96_9BACL</name>
<feature type="domain" description="DUF3502" evidence="7">
    <location>
        <begin position="439"/>
        <end position="507"/>
    </location>
</feature>
<keyword evidence="3" id="KW-0472">Membrane</keyword>
<evidence type="ECO:0000256" key="3">
    <source>
        <dbReference type="ARBA" id="ARBA00023136"/>
    </source>
</evidence>